<feature type="compositionally biased region" description="Low complexity" evidence="1">
    <location>
        <begin position="272"/>
        <end position="284"/>
    </location>
</feature>
<evidence type="ECO:0000256" key="1">
    <source>
        <dbReference type="SAM" id="MobiDB-lite"/>
    </source>
</evidence>
<evidence type="ECO:0000313" key="2">
    <source>
        <dbReference type="EMBL" id="NNJ24531.1"/>
    </source>
</evidence>
<accession>A0ABX1VAT2</accession>
<reference evidence="2 3" key="1">
    <citation type="journal article" date="2020" name="Syst. Appl. Microbiol.">
        <title>Alienimonas chondri sp. nov., a novel planctomycete isolated from the biofilm of the red alga Chondrus crispus.</title>
        <authorList>
            <person name="Vitorino I."/>
            <person name="Albuquerque L."/>
            <person name="Wiegand S."/>
            <person name="Kallscheuer N."/>
            <person name="da Costa M.S."/>
            <person name="Lobo-da-Cunha A."/>
            <person name="Jogler C."/>
            <person name="Lage O.M."/>
        </authorList>
    </citation>
    <scope>NUCLEOTIDE SEQUENCE [LARGE SCALE GENOMIC DNA]</scope>
    <source>
        <strain evidence="2 3">LzC2</strain>
    </source>
</reference>
<comment type="caution">
    <text evidence="2">The sequence shown here is derived from an EMBL/GenBank/DDBJ whole genome shotgun (WGS) entry which is preliminary data.</text>
</comment>
<name>A0ABX1VAT2_9PLAN</name>
<dbReference type="Proteomes" id="UP000609651">
    <property type="component" value="Unassembled WGS sequence"/>
</dbReference>
<protein>
    <recommendedName>
        <fullName evidence="4">Tetratricopeptide repeat protein</fullName>
    </recommendedName>
</protein>
<feature type="compositionally biased region" description="Basic and acidic residues" evidence="1">
    <location>
        <begin position="312"/>
        <end position="327"/>
    </location>
</feature>
<feature type="compositionally biased region" description="Gly residues" evidence="1">
    <location>
        <begin position="261"/>
        <end position="271"/>
    </location>
</feature>
<keyword evidence="3" id="KW-1185">Reference proteome</keyword>
<proteinExistence type="predicted"/>
<dbReference type="RefSeq" id="WP_171183576.1">
    <property type="nucleotide sequence ID" value="NZ_WTPX01000010.1"/>
</dbReference>
<feature type="region of interest" description="Disordered" evidence="1">
    <location>
        <begin position="260"/>
        <end position="327"/>
    </location>
</feature>
<sequence>MPFAELLLVVVAAQAAPPDVSEAPFETFTPPSIGEVREAVSAYLDRRAEVRQEPLPNREDLLASWDGMTEETPPAERLDLLAVTLRAADPAIEDLLAALDPLGRPPEERPDVDFAVDSSDPFARDHLRLIVGRTLVRLGMYDEALGELEGLAPAELIDPATALYCRAVCEHQLLMRGEALQTLATLLDRTARVPESVTALAGLMQAELNETEPESLREVAGMMRDVERRLDLGRSGPKVRKQEEEIIARLDAIIEKLQAQAGGGGGEGGGNSPSQSNQSANPGSDSALKGGPSDGIADDKPADGAGGWGDLPPREQARARSLLDRDYPGHYRRVVEEYFRKSAEED</sequence>
<evidence type="ECO:0008006" key="4">
    <source>
        <dbReference type="Google" id="ProtNLM"/>
    </source>
</evidence>
<dbReference type="EMBL" id="WTPX01000010">
    <property type="protein sequence ID" value="NNJ24531.1"/>
    <property type="molecule type" value="Genomic_DNA"/>
</dbReference>
<gene>
    <name evidence="2" type="ORF">LzC2_05890</name>
</gene>
<organism evidence="2 3">
    <name type="scientific">Alienimonas chondri</name>
    <dbReference type="NCBI Taxonomy" id="2681879"/>
    <lineage>
        <taxon>Bacteria</taxon>
        <taxon>Pseudomonadati</taxon>
        <taxon>Planctomycetota</taxon>
        <taxon>Planctomycetia</taxon>
        <taxon>Planctomycetales</taxon>
        <taxon>Planctomycetaceae</taxon>
        <taxon>Alienimonas</taxon>
    </lineage>
</organism>
<evidence type="ECO:0000313" key="3">
    <source>
        <dbReference type="Proteomes" id="UP000609651"/>
    </source>
</evidence>